<evidence type="ECO:0000256" key="2">
    <source>
        <dbReference type="SAM" id="SignalP"/>
    </source>
</evidence>
<dbReference type="STRING" id="266892.SAMN04488054_10878"/>
<feature type="signal peptide" evidence="2">
    <location>
        <begin position="1"/>
        <end position="25"/>
    </location>
</feature>
<dbReference type="OrthoDB" id="5637at2"/>
<dbReference type="RefSeq" id="WP_090926637.1">
    <property type="nucleotide sequence ID" value="NZ_FOTY01000008.1"/>
</dbReference>
<evidence type="ECO:0000256" key="1">
    <source>
        <dbReference type="SAM" id="MobiDB-lite"/>
    </source>
</evidence>
<gene>
    <name evidence="3" type="ORF">SAMN04488054_10878</name>
</gene>
<feature type="chain" id="PRO_5011716514" description="Lipoprotein" evidence="2">
    <location>
        <begin position="26"/>
        <end position="408"/>
    </location>
</feature>
<evidence type="ECO:0000313" key="4">
    <source>
        <dbReference type="Proteomes" id="UP000199668"/>
    </source>
</evidence>
<evidence type="ECO:0008006" key="5">
    <source>
        <dbReference type="Google" id="ProtNLM"/>
    </source>
</evidence>
<protein>
    <recommendedName>
        <fullName evidence="5">Lipoprotein</fullName>
    </recommendedName>
</protein>
<feature type="region of interest" description="Disordered" evidence="1">
    <location>
        <begin position="27"/>
        <end position="46"/>
    </location>
</feature>
<dbReference type="EMBL" id="FOTY01000008">
    <property type="protein sequence ID" value="SFL92626.1"/>
    <property type="molecule type" value="Genomic_DNA"/>
</dbReference>
<dbReference type="Proteomes" id="UP000199668">
    <property type="component" value="Unassembled WGS sequence"/>
</dbReference>
<dbReference type="AlphaFoldDB" id="A0A1I4LP66"/>
<keyword evidence="4" id="KW-1185">Reference proteome</keyword>
<keyword evidence="2" id="KW-0732">Signal</keyword>
<proteinExistence type="predicted"/>
<reference evidence="3 4" key="1">
    <citation type="submission" date="2016-10" db="EMBL/GenBank/DDBJ databases">
        <authorList>
            <person name="de Groot N.N."/>
        </authorList>
    </citation>
    <scope>NUCLEOTIDE SEQUENCE [LARGE SCALE GENOMIC DNA]</scope>
    <source>
        <strain evidence="3 4">CGMCC 1.6134</strain>
    </source>
</reference>
<sequence>MVSYTIPGFMLAAAFLFLTGCSSIASPEESLQHPTSSEFTQEEKNEQTADVLEGLTENGEEVMPAGTDKKSAVSFHNLNNKGRKEGMVSFNTPSEEDTLHTWILGKTNGDWEKHWQTKHENVTGLKDQYVADISGNGRYEIMLGLQKESGKKELHLYQKREDGFRQMETIEYDKVKIEDVREEQDYSPEKELIVWRKDVDQAYDVEIYNVENSTLAAAEQTYDNYFPRIVNYYEDLVQGAPEHGKYRYYLANAERKSGNTRSAMESIDELKSMQQTAVKEKDIEKLEQKIREMPEYVMDHAVNGYSKEEVTELFGQHDEAVEEVGGGKTREGWRFDMGGTGNYSHSEASSLPTVSTDALDEGKLEYQLFIFWNENHQAARYSLFYPGNDGCIYEYRLEEGAESVEVYD</sequence>
<accession>A0A1I4LP66</accession>
<evidence type="ECO:0000313" key="3">
    <source>
        <dbReference type="EMBL" id="SFL92626.1"/>
    </source>
</evidence>
<name>A0A1I4LP66_9BACI</name>
<organism evidence="3 4">
    <name type="scientific">Salibacterium qingdaonense</name>
    <dbReference type="NCBI Taxonomy" id="266892"/>
    <lineage>
        <taxon>Bacteria</taxon>
        <taxon>Bacillati</taxon>
        <taxon>Bacillota</taxon>
        <taxon>Bacilli</taxon>
        <taxon>Bacillales</taxon>
        <taxon>Bacillaceae</taxon>
    </lineage>
</organism>